<evidence type="ECO:0000256" key="5">
    <source>
        <dbReference type="SAM" id="SignalP"/>
    </source>
</evidence>
<dbReference type="PANTHER" id="PTHR30290">
    <property type="entry name" value="PERIPLASMIC BINDING COMPONENT OF ABC TRANSPORTER"/>
    <property type="match status" value="1"/>
</dbReference>
<feature type="chain" id="PRO_5046008302" evidence="5">
    <location>
        <begin position="25"/>
        <end position="670"/>
    </location>
</feature>
<dbReference type="Gene3D" id="3.10.105.10">
    <property type="entry name" value="Dipeptide-binding Protein, Domain 3"/>
    <property type="match status" value="1"/>
</dbReference>
<comment type="similarity">
    <text evidence="2">Belongs to the bacterial solute-binding protein 5 family.</text>
</comment>
<dbReference type="InterPro" id="IPR000914">
    <property type="entry name" value="SBP_5_dom"/>
</dbReference>
<comment type="subcellular location">
    <subcellularLocation>
        <location evidence="1">Periplasm</location>
    </subcellularLocation>
</comment>
<feature type="compositionally biased region" description="Pro residues" evidence="4">
    <location>
        <begin position="49"/>
        <end position="60"/>
    </location>
</feature>
<keyword evidence="8" id="KW-1185">Reference proteome</keyword>
<evidence type="ECO:0000256" key="3">
    <source>
        <dbReference type="ARBA" id="ARBA00022729"/>
    </source>
</evidence>
<dbReference type="InterPro" id="IPR039424">
    <property type="entry name" value="SBP_5"/>
</dbReference>
<evidence type="ECO:0000313" key="8">
    <source>
        <dbReference type="Proteomes" id="UP001597213"/>
    </source>
</evidence>
<dbReference type="CDD" id="cd08497">
    <property type="entry name" value="MbnE-like"/>
    <property type="match status" value="1"/>
</dbReference>
<reference evidence="8" key="1">
    <citation type="journal article" date="2019" name="Int. J. Syst. Evol. Microbiol.">
        <title>The Global Catalogue of Microorganisms (GCM) 10K type strain sequencing project: providing services to taxonomists for standard genome sequencing and annotation.</title>
        <authorList>
            <consortium name="The Broad Institute Genomics Platform"/>
            <consortium name="The Broad Institute Genome Sequencing Center for Infectious Disease"/>
            <person name="Wu L."/>
            <person name="Ma J."/>
        </authorList>
    </citation>
    <scope>NUCLEOTIDE SEQUENCE [LARGE SCALE GENOMIC DNA]</scope>
    <source>
        <strain evidence="8">CCUG 56029</strain>
    </source>
</reference>
<evidence type="ECO:0000256" key="2">
    <source>
        <dbReference type="ARBA" id="ARBA00005695"/>
    </source>
</evidence>
<evidence type="ECO:0000256" key="1">
    <source>
        <dbReference type="ARBA" id="ARBA00004418"/>
    </source>
</evidence>
<evidence type="ECO:0000313" key="7">
    <source>
        <dbReference type="EMBL" id="MFD1883454.1"/>
    </source>
</evidence>
<feature type="compositionally biased region" description="Low complexity" evidence="4">
    <location>
        <begin position="23"/>
        <end position="48"/>
    </location>
</feature>
<keyword evidence="3 5" id="KW-0732">Signal</keyword>
<dbReference type="InterPro" id="IPR030678">
    <property type="entry name" value="Peptide/Ni-bd"/>
</dbReference>
<feature type="compositionally biased region" description="Low complexity" evidence="4">
    <location>
        <begin position="61"/>
        <end position="77"/>
    </location>
</feature>
<feature type="signal peptide" evidence="5">
    <location>
        <begin position="1"/>
        <end position="24"/>
    </location>
</feature>
<dbReference type="RefSeq" id="WP_379144853.1">
    <property type="nucleotide sequence ID" value="NZ_JBHUEN010000050.1"/>
</dbReference>
<evidence type="ECO:0000259" key="6">
    <source>
        <dbReference type="Pfam" id="PF00496"/>
    </source>
</evidence>
<evidence type="ECO:0000256" key="4">
    <source>
        <dbReference type="SAM" id="MobiDB-lite"/>
    </source>
</evidence>
<dbReference type="Gene3D" id="3.40.190.10">
    <property type="entry name" value="Periplasmic binding protein-like II"/>
    <property type="match status" value="1"/>
</dbReference>
<sequence length="670" mass="74387">MIRLTLPIATALTLSLMPASFAQAQDTTQAPTAQPAPAEPAPSQSQPAPSQPSQPAPAQPAPAQAADAAAAPAAAQSGDGQTITAHGIGVFDELALPPDFPYLKYVNPDAPKGGEISLWASGGFDNYNPFTFRGRGAALASAWLESLLTGTADEVGSAYGLLAESLEYPPSRDWVIFTLREGVTFSDGSPLTADDVMFSYEQLRDKGLSSFRNVISQQVAKAEVLDPRRIKFTFTPDYPRRDLIQTVGSLPVFSRADFEKNNRDLEQPQTTPFLSSGPYVLDRTEMGRSVSWKRNPDYWGRDLPINKGRYNFDRIRIEYFVDYDTAFEAFKAGEYTFRDEASSIIWATRYDFPAFKAGQVVREEIPNGIVASGQAWVFNLRRTKFQDIRVRQAIGLLFNFEWSNKTLFYGLYTRVNSFWDNSDLAASGMPGPAERALLDPLAKDLPAGVLTEPAVMAPVSSESQLDRKNLRQAAALLDEAGWKTGSDGLRRNDKGEVLRVEILNDTQTSDRIINPFVENMRRAGIDGVNRRVDDAEYEARSRSHDFDMVTAQLGQDLFPGAGLQQYFGSASVGDVFNMMGLANPAVDKLIAVIERAQDRSTMVTATHALDRVLRAMRFWVPQFYKSQYTVAYYDQYEHPDKLPPYARGELDFWWFNAEKAEKLKSAGALR</sequence>
<protein>
    <submittedName>
        <fullName evidence="7">Extracellular solute-binding protein</fullName>
    </submittedName>
</protein>
<dbReference type="EMBL" id="JBHUEN010000050">
    <property type="protein sequence ID" value="MFD1883454.1"/>
    <property type="molecule type" value="Genomic_DNA"/>
</dbReference>
<feature type="domain" description="Solute-binding protein family 5" evidence="6">
    <location>
        <begin position="160"/>
        <end position="569"/>
    </location>
</feature>
<proteinExistence type="inferred from homology"/>
<organism evidence="7 8">
    <name type="scientific">Paracoccus pacificus</name>
    <dbReference type="NCBI Taxonomy" id="1463598"/>
    <lineage>
        <taxon>Bacteria</taxon>
        <taxon>Pseudomonadati</taxon>
        <taxon>Pseudomonadota</taxon>
        <taxon>Alphaproteobacteria</taxon>
        <taxon>Rhodobacterales</taxon>
        <taxon>Paracoccaceae</taxon>
        <taxon>Paracoccus</taxon>
    </lineage>
</organism>
<comment type="caution">
    <text evidence="7">The sequence shown here is derived from an EMBL/GenBank/DDBJ whole genome shotgun (WGS) entry which is preliminary data.</text>
</comment>
<dbReference type="Proteomes" id="UP001597213">
    <property type="component" value="Unassembled WGS sequence"/>
</dbReference>
<accession>A0ABW4RBY9</accession>
<gene>
    <name evidence="7" type="ORF">ACFSCT_17225</name>
</gene>
<dbReference type="PANTHER" id="PTHR30290:SF64">
    <property type="entry name" value="ABC TRANSPORTER PERIPLASMIC BINDING PROTEIN"/>
    <property type="match status" value="1"/>
</dbReference>
<dbReference type="SUPFAM" id="SSF53850">
    <property type="entry name" value="Periplasmic binding protein-like II"/>
    <property type="match status" value="1"/>
</dbReference>
<name>A0ABW4RBY9_9RHOB</name>
<feature type="region of interest" description="Disordered" evidence="4">
    <location>
        <begin position="23"/>
        <end position="80"/>
    </location>
</feature>
<dbReference type="Pfam" id="PF00496">
    <property type="entry name" value="SBP_bac_5"/>
    <property type="match status" value="1"/>
</dbReference>
<dbReference type="PIRSF" id="PIRSF002741">
    <property type="entry name" value="MppA"/>
    <property type="match status" value="1"/>
</dbReference>